<dbReference type="InterPro" id="IPR019658">
    <property type="entry name" value="DUF2515"/>
</dbReference>
<dbReference type="KEGG" id="care:LT85_1893"/>
<organism evidence="1 2">
    <name type="scientific">Collimonas arenae</name>
    <dbReference type="NCBI Taxonomy" id="279058"/>
    <lineage>
        <taxon>Bacteria</taxon>
        <taxon>Pseudomonadati</taxon>
        <taxon>Pseudomonadota</taxon>
        <taxon>Betaproteobacteria</taxon>
        <taxon>Burkholderiales</taxon>
        <taxon>Oxalobacteraceae</taxon>
        <taxon>Collimonas</taxon>
    </lineage>
</organism>
<dbReference type="RefSeq" id="WP_156117476.1">
    <property type="nucleotide sequence ID" value="NZ_CP009962.1"/>
</dbReference>
<dbReference type="AlphaFoldDB" id="A0A0A1F931"/>
<dbReference type="EMBL" id="CP009962">
    <property type="protein sequence ID" value="AIY41051.1"/>
    <property type="molecule type" value="Genomic_DNA"/>
</dbReference>
<evidence type="ECO:0000313" key="1">
    <source>
        <dbReference type="EMBL" id="AIY41051.1"/>
    </source>
</evidence>
<evidence type="ECO:0000313" key="2">
    <source>
        <dbReference type="Proteomes" id="UP000030302"/>
    </source>
</evidence>
<accession>A0A0A1F931</accession>
<sequence>MPVCLFTSKRLYFAFYECYIFDIIIWLKGYDMPHCGDPKCIPCNAEFGKIPPPPPPFPCRDSWYGVQQEAERIIAPDGRLIFNPIERNRRINAAYAKLWLDDRRFQWAGLAAFASKQVGCGLLNAADMIRKSNQQRDAYKSWANSADPLERLSPFASPPMSIIDQTASRGAQKIYHMLALGNTALFLDIWPLHMFYKRYGLSRLRACLPIRQTLGGSTLYSGIWPIGHKLAFGRDYPEILQGFEAIESGSITRSVNFLASHEQKNILQPAIYEDAEFQALLRANQVSFVTSMPSGLATEIQLTLANQCSLPSSDRRTVSFSHSSIANLSNINERMVFVLRAANRFNELLDGAYEKHQVEFAIQKIAAGESS</sequence>
<dbReference type="HOGENOM" id="CLU_051504_0_0_4"/>
<reference evidence="2" key="1">
    <citation type="journal article" date="2014" name="Soil Biol. Biochem.">
        <title>Structure and function of bacterial communities in ageing soils: Insights from the Mendocino ecological staircase.</title>
        <authorList>
            <person name="Uroz S."/>
            <person name="Tech J.J."/>
            <person name="Sawaya N.A."/>
            <person name="Frey-Klett P."/>
            <person name="Leveau J.H.J."/>
        </authorList>
    </citation>
    <scope>NUCLEOTIDE SEQUENCE [LARGE SCALE GENOMIC DNA]</scope>
    <source>
        <strain evidence="2">Cal35</strain>
    </source>
</reference>
<dbReference type="Proteomes" id="UP000030302">
    <property type="component" value="Chromosome"/>
</dbReference>
<proteinExistence type="predicted"/>
<dbReference type="Pfam" id="PF10720">
    <property type="entry name" value="DUF2515"/>
    <property type="match status" value="1"/>
</dbReference>
<gene>
    <name evidence="1" type="ORF">LT85_1893</name>
</gene>
<dbReference type="OrthoDB" id="143720at2"/>
<name>A0A0A1F931_9BURK</name>
<keyword evidence="2" id="KW-1185">Reference proteome</keyword>
<protein>
    <submittedName>
        <fullName evidence="1">Uncharacterized protein</fullName>
    </submittedName>
</protein>